<dbReference type="NCBIfam" id="NF033823">
    <property type="entry name" value="archmetzin"/>
    <property type="match status" value="1"/>
</dbReference>
<name>A0A7C0Y451_DESA2</name>
<organism evidence="7">
    <name type="scientific">Desulfofervidus auxilii</name>
    <dbReference type="NCBI Taxonomy" id="1621989"/>
    <lineage>
        <taxon>Bacteria</taxon>
        <taxon>Pseudomonadati</taxon>
        <taxon>Thermodesulfobacteriota</taxon>
        <taxon>Candidatus Desulfofervidia</taxon>
        <taxon>Candidatus Desulfofervidales</taxon>
        <taxon>Candidatus Desulfofervidaceae</taxon>
        <taxon>Candidatus Desulfofervidus</taxon>
    </lineage>
</organism>
<gene>
    <name evidence="7" type="ORF">ENG63_10165</name>
</gene>
<dbReference type="HAMAP" id="MF_01842">
    <property type="entry name" value="Archaemetzincin"/>
    <property type="match status" value="1"/>
</dbReference>
<sequence length="178" mass="20254">MPKKIVLIPFNSISLEILIFLKNNLEKIFNLPVEEKNPISIPKAYDSYRKQYLSSPFIQVLLKEKKDNEFILGIVEADLYAPGLNFIFGEAAILAGVAVIALARLHTSFYGLPEDKNIFKERVLKEAVHELGHLFGLPHCSNPYCVMHFSNSIIDTDKKSAYFCNSCYKKIKDEAKKL</sequence>
<evidence type="ECO:0000256" key="1">
    <source>
        <dbReference type="ARBA" id="ARBA00001947"/>
    </source>
</evidence>
<dbReference type="InterPro" id="IPR024079">
    <property type="entry name" value="MetalloPept_cat_dom_sf"/>
</dbReference>
<evidence type="ECO:0000256" key="6">
    <source>
        <dbReference type="ARBA" id="ARBA00023049"/>
    </source>
</evidence>
<keyword evidence="5" id="KW-0862">Zinc</keyword>
<dbReference type="PIRSF" id="PIRSF005785">
    <property type="entry name" value="Zn-prot_arch"/>
    <property type="match status" value="1"/>
</dbReference>
<dbReference type="InterPro" id="IPR012091">
    <property type="entry name" value="Pept_M54_archaemetzncn_arc/bac"/>
</dbReference>
<evidence type="ECO:0000256" key="3">
    <source>
        <dbReference type="ARBA" id="ARBA00022723"/>
    </source>
</evidence>
<dbReference type="Proteomes" id="UP000886289">
    <property type="component" value="Unassembled WGS sequence"/>
</dbReference>
<evidence type="ECO:0008006" key="8">
    <source>
        <dbReference type="Google" id="ProtNLM"/>
    </source>
</evidence>
<dbReference type="GO" id="GO:0008237">
    <property type="term" value="F:metallopeptidase activity"/>
    <property type="evidence" value="ECO:0007669"/>
    <property type="project" value="UniProtKB-KW"/>
</dbReference>
<evidence type="ECO:0000256" key="5">
    <source>
        <dbReference type="ARBA" id="ARBA00022833"/>
    </source>
</evidence>
<keyword evidence="6" id="KW-0482">Metalloprotease</keyword>
<proteinExistence type="inferred from homology"/>
<evidence type="ECO:0000256" key="2">
    <source>
        <dbReference type="ARBA" id="ARBA00022670"/>
    </source>
</evidence>
<dbReference type="InterPro" id="IPR012962">
    <property type="entry name" value="Pept_M54_archaemetzincn"/>
</dbReference>
<dbReference type="CDD" id="cd11375">
    <property type="entry name" value="Peptidase_M54"/>
    <property type="match status" value="1"/>
</dbReference>
<dbReference type="AlphaFoldDB" id="A0A7C0Y451"/>
<dbReference type="PANTHER" id="PTHR15910:SF1">
    <property type="entry name" value="ARCHAEMETZINCIN-2"/>
    <property type="match status" value="1"/>
</dbReference>
<protein>
    <recommendedName>
        <fullName evidence="8">Archaemetzincin</fullName>
    </recommendedName>
</protein>
<accession>A0A7C0Y451</accession>
<keyword evidence="4" id="KW-0378">Hydrolase</keyword>
<evidence type="ECO:0000256" key="4">
    <source>
        <dbReference type="ARBA" id="ARBA00022801"/>
    </source>
</evidence>
<evidence type="ECO:0000313" key="7">
    <source>
        <dbReference type="EMBL" id="HDD45206.1"/>
    </source>
</evidence>
<dbReference type="Gene3D" id="3.40.390.10">
    <property type="entry name" value="Collagenase (Catalytic Domain)"/>
    <property type="match status" value="1"/>
</dbReference>
<dbReference type="GO" id="GO:0006508">
    <property type="term" value="P:proteolysis"/>
    <property type="evidence" value="ECO:0007669"/>
    <property type="project" value="UniProtKB-KW"/>
</dbReference>
<keyword evidence="3" id="KW-0479">Metal-binding</keyword>
<keyword evidence="2" id="KW-0645">Protease</keyword>
<dbReference type="SUPFAM" id="SSF55486">
    <property type="entry name" value="Metalloproteases ('zincins'), catalytic domain"/>
    <property type="match status" value="1"/>
</dbReference>
<dbReference type="EMBL" id="DRBS01000376">
    <property type="protein sequence ID" value="HDD45206.1"/>
    <property type="molecule type" value="Genomic_DNA"/>
</dbReference>
<dbReference type="PANTHER" id="PTHR15910">
    <property type="entry name" value="ARCHAEMETZINCIN"/>
    <property type="match status" value="1"/>
</dbReference>
<dbReference type="Pfam" id="PF07998">
    <property type="entry name" value="Peptidase_M54"/>
    <property type="match status" value="1"/>
</dbReference>
<reference evidence="7" key="1">
    <citation type="journal article" date="2020" name="mSystems">
        <title>Genome- and Community-Level Interaction Insights into Carbon Utilization and Element Cycling Functions of Hydrothermarchaeota in Hydrothermal Sediment.</title>
        <authorList>
            <person name="Zhou Z."/>
            <person name="Liu Y."/>
            <person name="Xu W."/>
            <person name="Pan J."/>
            <person name="Luo Z.H."/>
            <person name="Li M."/>
        </authorList>
    </citation>
    <scope>NUCLEOTIDE SEQUENCE [LARGE SCALE GENOMIC DNA]</scope>
    <source>
        <strain evidence="7">HyVt-233</strain>
    </source>
</reference>
<comment type="caution">
    <text evidence="7">The sequence shown here is derived from an EMBL/GenBank/DDBJ whole genome shotgun (WGS) entry which is preliminary data.</text>
</comment>
<comment type="cofactor">
    <cofactor evidence="1">
        <name>Zn(2+)</name>
        <dbReference type="ChEBI" id="CHEBI:29105"/>
    </cofactor>
</comment>
<dbReference type="GO" id="GO:0008270">
    <property type="term" value="F:zinc ion binding"/>
    <property type="evidence" value="ECO:0007669"/>
    <property type="project" value="InterPro"/>
</dbReference>